<feature type="compositionally biased region" description="Basic and acidic residues" evidence="1">
    <location>
        <begin position="183"/>
        <end position="193"/>
    </location>
</feature>
<protein>
    <submittedName>
        <fullName evidence="2">Uncharacterized protein</fullName>
    </submittedName>
</protein>
<proteinExistence type="predicted"/>
<keyword evidence="3" id="KW-1185">Reference proteome</keyword>
<evidence type="ECO:0000313" key="2">
    <source>
        <dbReference type="EMBL" id="GBG71672.1"/>
    </source>
</evidence>
<dbReference type="PROSITE" id="PS51257">
    <property type="entry name" value="PROKAR_LIPOPROTEIN"/>
    <property type="match status" value="1"/>
</dbReference>
<reference evidence="2 3" key="1">
    <citation type="journal article" date="2018" name="Cell">
        <title>The Chara Genome: Secondary Complexity and Implications for Plant Terrestrialization.</title>
        <authorList>
            <person name="Nishiyama T."/>
            <person name="Sakayama H."/>
            <person name="Vries J.D."/>
            <person name="Buschmann H."/>
            <person name="Saint-Marcoux D."/>
            <person name="Ullrich K.K."/>
            <person name="Haas F.B."/>
            <person name="Vanderstraeten L."/>
            <person name="Becker D."/>
            <person name="Lang D."/>
            <person name="Vosolsobe S."/>
            <person name="Rombauts S."/>
            <person name="Wilhelmsson P.K.I."/>
            <person name="Janitza P."/>
            <person name="Kern R."/>
            <person name="Heyl A."/>
            <person name="Rumpler F."/>
            <person name="Villalobos L.I.A.C."/>
            <person name="Clay J.M."/>
            <person name="Skokan R."/>
            <person name="Toyoda A."/>
            <person name="Suzuki Y."/>
            <person name="Kagoshima H."/>
            <person name="Schijlen E."/>
            <person name="Tajeshwar N."/>
            <person name="Catarino B."/>
            <person name="Hetherington A.J."/>
            <person name="Saltykova A."/>
            <person name="Bonnot C."/>
            <person name="Breuninger H."/>
            <person name="Symeonidi A."/>
            <person name="Radhakrishnan G.V."/>
            <person name="Van Nieuwerburgh F."/>
            <person name="Deforce D."/>
            <person name="Chang C."/>
            <person name="Karol K.G."/>
            <person name="Hedrich R."/>
            <person name="Ulvskov P."/>
            <person name="Glockner G."/>
            <person name="Delwiche C.F."/>
            <person name="Petrasek J."/>
            <person name="Van de Peer Y."/>
            <person name="Friml J."/>
            <person name="Beilby M."/>
            <person name="Dolan L."/>
            <person name="Kohara Y."/>
            <person name="Sugano S."/>
            <person name="Fujiyama A."/>
            <person name="Delaux P.-M."/>
            <person name="Quint M."/>
            <person name="TheiBen G."/>
            <person name="Hagemann M."/>
            <person name="Harholt J."/>
            <person name="Dunand C."/>
            <person name="Zachgo S."/>
            <person name="Langdale J."/>
            <person name="Maumus F."/>
            <person name="Straeten D.V.D."/>
            <person name="Gould S.B."/>
            <person name="Rensing S.A."/>
        </authorList>
    </citation>
    <scope>NUCLEOTIDE SEQUENCE [LARGE SCALE GENOMIC DNA]</scope>
    <source>
        <strain evidence="2 3">S276</strain>
    </source>
</reference>
<feature type="compositionally biased region" description="Basic and acidic residues" evidence="1">
    <location>
        <begin position="283"/>
        <end position="299"/>
    </location>
</feature>
<comment type="caution">
    <text evidence="2">The sequence shown here is derived from an EMBL/GenBank/DDBJ whole genome shotgun (WGS) entry which is preliminary data.</text>
</comment>
<dbReference type="EMBL" id="BFEA01000151">
    <property type="protein sequence ID" value="GBG71672.1"/>
    <property type="molecule type" value="Genomic_DNA"/>
</dbReference>
<feature type="compositionally biased region" description="Basic and acidic residues" evidence="1">
    <location>
        <begin position="161"/>
        <end position="176"/>
    </location>
</feature>
<evidence type="ECO:0000313" key="3">
    <source>
        <dbReference type="Proteomes" id="UP000265515"/>
    </source>
</evidence>
<sequence length="310" mass="31739">MKQQQYVLPLLMYHLVGYQIGTGCCPVASAAGLEDEEAAVCAAAADVPLGGVPNWVANGPVIAGVTTGDGNAVCGRTLGPPAKEGCGPPLVCMACSIWSRVSWIASSLLSMEASMLSIPALRILLVFKRTAVATWHFAYQTKPMKLGGGGGRGGQKTKRGGGGEKKKGGGGGEKKTKGGGGGGEKKTKGGGGEKKKKTGGEGDEEEEKGGRRGGGGGGEKKKGGGGGGGDKKTKGGGGGGRGRGRGGEKKTKGGGGGGGGEEKEERRWRVEEDERRRGRLRRGKELEADSPRWRQQLDGRRRRGGLLDGE</sequence>
<dbReference type="AlphaFoldDB" id="A0A388KNQ1"/>
<dbReference type="Gramene" id="GBG71672">
    <property type="protein sequence ID" value="GBG71672"/>
    <property type="gene ID" value="CBR_g9086"/>
</dbReference>
<accession>A0A388KNQ1</accession>
<feature type="compositionally biased region" description="Basic and acidic residues" evidence="1">
    <location>
        <begin position="260"/>
        <end position="276"/>
    </location>
</feature>
<name>A0A388KNQ1_CHABU</name>
<dbReference type="OMA" id="TAVATWH"/>
<gene>
    <name evidence="2" type="ORF">CBR_g9086</name>
</gene>
<organism evidence="2 3">
    <name type="scientific">Chara braunii</name>
    <name type="common">Braun's stonewort</name>
    <dbReference type="NCBI Taxonomy" id="69332"/>
    <lineage>
        <taxon>Eukaryota</taxon>
        <taxon>Viridiplantae</taxon>
        <taxon>Streptophyta</taxon>
        <taxon>Charophyceae</taxon>
        <taxon>Charales</taxon>
        <taxon>Characeae</taxon>
        <taxon>Chara</taxon>
    </lineage>
</organism>
<feature type="region of interest" description="Disordered" evidence="1">
    <location>
        <begin position="142"/>
        <end position="310"/>
    </location>
</feature>
<evidence type="ECO:0000256" key="1">
    <source>
        <dbReference type="SAM" id="MobiDB-lite"/>
    </source>
</evidence>
<dbReference type="Proteomes" id="UP000265515">
    <property type="component" value="Unassembled WGS sequence"/>
</dbReference>